<dbReference type="FunFam" id="3.40.50.410:FF:000003">
    <property type="entry name" value="Collagen type VI alpha 3 chain"/>
    <property type="match status" value="1"/>
</dbReference>
<dbReference type="SUPFAM" id="SSF53300">
    <property type="entry name" value="vWA-like"/>
    <property type="match status" value="1"/>
</dbReference>
<keyword evidence="11" id="KW-1185">Reference proteome</keyword>
<evidence type="ECO:0000256" key="7">
    <source>
        <dbReference type="ARBA" id="ARBA00023119"/>
    </source>
</evidence>
<dbReference type="GO" id="GO:0005581">
    <property type="term" value="C:collagen trimer"/>
    <property type="evidence" value="ECO:0007669"/>
    <property type="project" value="UniProtKB-KW"/>
</dbReference>
<sequence length="299" mass="32681">MGLLLILLLALTCYDCHSSTRNPVCTKTTVCGHNETCMLKELRASDGHHEYIRMCEKQEVCDYIQLGFAAVGKRESEISIKSRDISITCCKTNLCNMPVMSTTSSSTTTAQLGHGHCPRDILFIVDASGSLGPANFQQVLNFIAGVINGLNIGVSENRVAVMTFSSSVKVEWNLNTYADKQSLINATHHIHYTGGETYTHQALQYARIKVFSLAAGDRQHFPNVAIILTDGKSNNDSQTVIEAAALQHVAKVIAIGIGSQIDTNELHAIATNPDQQNVLLARDVHELQTLLTKIRTLLC</sequence>
<evidence type="ECO:0000256" key="3">
    <source>
        <dbReference type="ARBA" id="ARBA00022530"/>
    </source>
</evidence>
<accession>A0AAE0VXI9</accession>
<organism evidence="10 11">
    <name type="scientific">Potamilus streckersoni</name>
    <dbReference type="NCBI Taxonomy" id="2493646"/>
    <lineage>
        <taxon>Eukaryota</taxon>
        <taxon>Metazoa</taxon>
        <taxon>Spiralia</taxon>
        <taxon>Lophotrochozoa</taxon>
        <taxon>Mollusca</taxon>
        <taxon>Bivalvia</taxon>
        <taxon>Autobranchia</taxon>
        <taxon>Heteroconchia</taxon>
        <taxon>Palaeoheterodonta</taxon>
        <taxon>Unionida</taxon>
        <taxon>Unionoidea</taxon>
        <taxon>Unionidae</taxon>
        <taxon>Ambleminae</taxon>
        <taxon>Lampsilini</taxon>
        <taxon>Potamilus</taxon>
    </lineage>
</organism>
<dbReference type="PROSITE" id="PS50234">
    <property type="entry name" value="VWFA"/>
    <property type="match status" value="1"/>
</dbReference>
<evidence type="ECO:0000256" key="6">
    <source>
        <dbReference type="ARBA" id="ARBA00022889"/>
    </source>
</evidence>
<dbReference type="Gene3D" id="2.10.60.10">
    <property type="entry name" value="CD59"/>
    <property type="match status" value="1"/>
</dbReference>
<keyword evidence="7" id="KW-0176">Collagen</keyword>
<gene>
    <name evidence="10" type="ORF">CHS0354_008849</name>
</gene>
<keyword evidence="3" id="KW-0272">Extracellular matrix</keyword>
<comment type="caution">
    <text evidence="10">The sequence shown here is derived from an EMBL/GenBank/DDBJ whole genome shotgun (WGS) entry which is preliminary data.</text>
</comment>
<comment type="subcellular location">
    <subcellularLocation>
        <location evidence="1">Secreted</location>
        <location evidence="1">Extracellular space</location>
        <location evidence="1">Extracellular matrix</location>
    </subcellularLocation>
</comment>
<dbReference type="InterPro" id="IPR002035">
    <property type="entry name" value="VWF_A"/>
</dbReference>
<dbReference type="Gene3D" id="3.40.50.410">
    <property type="entry name" value="von Willebrand factor, type A domain"/>
    <property type="match status" value="1"/>
</dbReference>
<reference evidence="10" key="1">
    <citation type="journal article" date="2021" name="Genome Biol. Evol.">
        <title>A High-Quality Reference Genome for a Parasitic Bivalve with Doubly Uniparental Inheritance (Bivalvia: Unionida).</title>
        <authorList>
            <person name="Smith C.H."/>
        </authorList>
    </citation>
    <scope>NUCLEOTIDE SEQUENCE</scope>
    <source>
        <strain evidence="10">CHS0354</strain>
    </source>
</reference>
<evidence type="ECO:0000256" key="1">
    <source>
        <dbReference type="ARBA" id="ARBA00004498"/>
    </source>
</evidence>
<dbReference type="AlphaFoldDB" id="A0AAE0VXI9"/>
<dbReference type="PRINTS" id="PR00453">
    <property type="entry name" value="VWFADOMAIN"/>
</dbReference>
<evidence type="ECO:0000259" key="9">
    <source>
        <dbReference type="PROSITE" id="PS50234"/>
    </source>
</evidence>
<name>A0AAE0VXI9_9BIVA</name>
<keyword evidence="6" id="KW-0130">Cell adhesion</keyword>
<dbReference type="InterPro" id="IPR045860">
    <property type="entry name" value="Snake_toxin-like_sf"/>
</dbReference>
<dbReference type="InterPro" id="IPR036465">
    <property type="entry name" value="vWFA_dom_sf"/>
</dbReference>
<dbReference type="CDD" id="cd01450">
    <property type="entry name" value="vWFA_subfamily_ECM"/>
    <property type="match status" value="1"/>
</dbReference>
<keyword evidence="4 8" id="KW-0732">Signal</keyword>
<dbReference type="PANTHER" id="PTHR24020:SF84">
    <property type="entry name" value="VWFA DOMAIN-CONTAINING PROTEIN"/>
    <property type="match status" value="1"/>
</dbReference>
<evidence type="ECO:0000256" key="5">
    <source>
        <dbReference type="ARBA" id="ARBA00022737"/>
    </source>
</evidence>
<reference evidence="10" key="2">
    <citation type="journal article" date="2021" name="Genome Biol. Evol.">
        <title>Developing a high-quality reference genome for a parasitic bivalve with doubly uniparental inheritance (Bivalvia: Unionida).</title>
        <authorList>
            <person name="Smith C.H."/>
        </authorList>
    </citation>
    <scope>NUCLEOTIDE SEQUENCE</scope>
    <source>
        <strain evidence="10">CHS0354</strain>
        <tissue evidence="10">Mantle</tissue>
    </source>
</reference>
<feature type="domain" description="VWFA" evidence="9">
    <location>
        <begin position="120"/>
        <end position="294"/>
    </location>
</feature>
<reference evidence="10" key="3">
    <citation type="submission" date="2023-05" db="EMBL/GenBank/DDBJ databases">
        <authorList>
            <person name="Smith C.H."/>
        </authorList>
    </citation>
    <scope>NUCLEOTIDE SEQUENCE</scope>
    <source>
        <strain evidence="10">CHS0354</strain>
        <tissue evidence="10">Mantle</tissue>
    </source>
</reference>
<keyword evidence="2" id="KW-0964">Secreted</keyword>
<evidence type="ECO:0000313" key="10">
    <source>
        <dbReference type="EMBL" id="KAK3594268.1"/>
    </source>
</evidence>
<dbReference type="InterPro" id="IPR050525">
    <property type="entry name" value="ECM_Assembly_Org"/>
</dbReference>
<feature type="signal peptide" evidence="8">
    <location>
        <begin position="1"/>
        <end position="18"/>
    </location>
</feature>
<keyword evidence="5" id="KW-0677">Repeat</keyword>
<protein>
    <recommendedName>
        <fullName evidence="9">VWFA domain-containing protein</fullName>
    </recommendedName>
</protein>
<dbReference type="EMBL" id="JAEAOA010000579">
    <property type="protein sequence ID" value="KAK3594268.1"/>
    <property type="molecule type" value="Genomic_DNA"/>
</dbReference>
<feature type="chain" id="PRO_5042286676" description="VWFA domain-containing protein" evidence="8">
    <location>
        <begin position="19"/>
        <end position="299"/>
    </location>
</feature>
<dbReference type="Proteomes" id="UP001195483">
    <property type="component" value="Unassembled WGS sequence"/>
</dbReference>
<evidence type="ECO:0000256" key="4">
    <source>
        <dbReference type="ARBA" id="ARBA00022729"/>
    </source>
</evidence>
<dbReference type="Pfam" id="PF00092">
    <property type="entry name" value="VWA"/>
    <property type="match status" value="1"/>
</dbReference>
<dbReference type="SMART" id="SM00327">
    <property type="entry name" value="VWA"/>
    <property type="match status" value="1"/>
</dbReference>
<proteinExistence type="predicted"/>
<dbReference type="GO" id="GO:0007155">
    <property type="term" value="P:cell adhesion"/>
    <property type="evidence" value="ECO:0007669"/>
    <property type="project" value="UniProtKB-KW"/>
</dbReference>
<dbReference type="PANTHER" id="PTHR24020">
    <property type="entry name" value="COLLAGEN ALPHA"/>
    <property type="match status" value="1"/>
</dbReference>
<dbReference type="SUPFAM" id="SSF57302">
    <property type="entry name" value="Snake toxin-like"/>
    <property type="match status" value="1"/>
</dbReference>
<evidence type="ECO:0000256" key="8">
    <source>
        <dbReference type="SAM" id="SignalP"/>
    </source>
</evidence>
<evidence type="ECO:0000256" key="2">
    <source>
        <dbReference type="ARBA" id="ARBA00022525"/>
    </source>
</evidence>
<evidence type="ECO:0000313" key="11">
    <source>
        <dbReference type="Proteomes" id="UP001195483"/>
    </source>
</evidence>